<evidence type="ECO:0000313" key="1">
    <source>
        <dbReference type="EMBL" id="JAD44223.1"/>
    </source>
</evidence>
<dbReference type="EMBL" id="GBRH01253672">
    <property type="protein sequence ID" value="JAD44223.1"/>
    <property type="molecule type" value="Transcribed_RNA"/>
</dbReference>
<name>A0A0A9A2R2_ARUDO</name>
<organism evidence="1">
    <name type="scientific">Arundo donax</name>
    <name type="common">Giant reed</name>
    <name type="synonym">Donax arundinaceus</name>
    <dbReference type="NCBI Taxonomy" id="35708"/>
    <lineage>
        <taxon>Eukaryota</taxon>
        <taxon>Viridiplantae</taxon>
        <taxon>Streptophyta</taxon>
        <taxon>Embryophyta</taxon>
        <taxon>Tracheophyta</taxon>
        <taxon>Spermatophyta</taxon>
        <taxon>Magnoliopsida</taxon>
        <taxon>Liliopsida</taxon>
        <taxon>Poales</taxon>
        <taxon>Poaceae</taxon>
        <taxon>PACMAD clade</taxon>
        <taxon>Arundinoideae</taxon>
        <taxon>Arundineae</taxon>
        <taxon>Arundo</taxon>
    </lineage>
</organism>
<protein>
    <submittedName>
        <fullName evidence="1">Uncharacterized protein</fullName>
    </submittedName>
</protein>
<reference evidence="1" key="2">
    <citation type="journal article" date="2015" name="Data Brief">
        <title>Shoot transcriptome of the giant reed, Arundo donax.</title>
        <authorList>
            <person name="Barrero R.A."/>
            <person name="Guerrero F.D."/>
            <person name="Moolhuijzen P."/>
            <person name="Goolsby J.A."/>
            <person name="Tidwell J."/>
            <person name="Bellgard S.E."/>
            <person name="Bellgard M.I."/>
        </authorList>
    </citation>
    <scope>NUCLEOTIDE SEQUENCE</scope>
    <source>
        <tissue evidence="1">Shoot tissue taken approximately 20 cm above the soil surface</tissue>
    </source>
</reference>
<sequence>MSSHKGDDMFQEVYADTSDPIRDYLAFGF</sequence>
<reference evidence="1" key="1">
    <citation type="submission" date="2014-09" db="EMBL/GenBank/DDBJ databases">
        <authorList>
            <person name="Magalhaes I.L.F."/>
            <person name="Oliveira U."/>
            <person name="Santos F.R."/>
            <person name="Vidigal T.H.D.A."/>
            <person name="Brescovit A.D."/>
            <person name="Santos A.J."/>
        </authorList>
    </citation>
    <scope>NUCLEOTIDE SEQUENCE</scope>
    <source>
        <tissue evidence="1">Shoot tissue taken approximately 20 cm above the soil surface</tissue>
    </source>
</reference>
<dbReference type="AlphaFoldDB" id="A0A0A9A2R2"/>
<proteinExistence type="predicted"/>
<accession>A0A0A9A2R2</accession>